<dbReference type="InterPro" id="IPR036640">
    <property type="entry name" value="ABC1_TM_sf"/>
</dbReference>
<dbReference type="Gene3D" id="1.20.1560.10">
    <property type="entry name" value="ABC transporter type 1, transmembrane domain"/>
    <property type="match status" value="1"/>
</dbReference>
<reference evidence="9" key="1">
    <citation type="journal article" date="2020" name="mSystems">
        <title>Genome- and Community-Level Interaction Insights into Carbon Utilization and Element Cycling Functions of Hydrothermarchaeota in Hydrothermal Sediment.</title>
        <authorList>
            <person name="Zhou Z."/>
            <person name="Liu Y."/>
            <person name="Xu W."/>
            <person name="Pan J."/>
            <person name="Luo Z.H."/>
            <person name="Li M."/>
        </authorList>
    </citation>
    <scope>NUCLEOTIDE SEQUENCE [LARGE SCALE GENOMIC DNA]</scope>
    <source>
        <strain evidence="9">SpSt-339</strain>
    </source>
</reference>
<feature type="transmembrane region" description="Helical" evidence="6">
    <location>
        <begin position="273"/>
        <end position="302"/>
    </location>
</feature>
<dbReference type="InterPro" id="IPR039421">
    <property type="entry name" value="Type_1_exporter"/>
</dbReference>
<dbReference type="PROSITE" id="PS50893">
    <property type="entry name" value="ABC_TRANSPORTER_2"/>
    <property type="match status" value="1"/>
</dbReference>
<evidence type="ECO:0000259" key="7">
    <source>
        <dbReference type="PROSITE" id="PS50893"/>
    </source>
</evidence>
<dbReference type="Pfam" id="PF00005">
    <property type="entry name" value="ABC_tran"/>
    <property type="match status" value="1"/>
</dbReference>
<evidence type="ECO:0000256" key="4">
    <source>
        <dbReference type="ARBA" id="ARBA00023136"/>
    </source>
</evidence>
<feature type="compositionally biased region" description="Pro residues" evidence="5">
    <location>
        <begin position="123"/>
        <end position="137"/>
    </location>
</feature>
<keyword evidence="2 6" id="KW-0812">Transmembrane</keyword>
<dbReference type="InterPro" id="IPR003439">
    <property type="entry name" value="ABC_transporter-like_ATP-bd"/>
</dbReference>
<dbReference type="GO" id="GO:0015421">
    <property type="term" value="F:ABC-type oligopeptide transporter activity"/>
    <property type="evidence" value="ECO:0007669"/>
    <property type="project" value="TreeGrafter"/>
</dbReference>
<name>A0A7C2JZK7_9PLAN</name>
<evidence type="ECO:0000256" key="2">
    <source>
        <dbReference type="ARBA" id="ARBA00022692"/>
    </source>
</evidence>
<dbReference type="GO" id="GO:0016887">
    <property type="term" value="F:ATP hydrolysis activity"/>
    <property type="evidence" value="ECO:0007669"/>
    <property type="project" value="InterPro"/>
</dbReference>
<dbReference type="Gene3D" id="3.40.50.300">
    <property type="entry name" value="P-loop containing nucleotide triphosphate hydrolases"/>
    <property type="match status" value="1"/>
</dbReference>
<dbReference type="AlphaFoldDB" id="A0A7C2JZK7"/>
<proteinExistence type="predicted"/>
<evidence type="ECO:0000256" key="5">
    <source>
        <dbReference type="SAM" id="MobiDB-lite"/>
    </source>
</evidence>
<dbReference type="PANTHER" id="PTHR43394:SF1">
    <property type="entry name" value="ATP-BINDING CASSETTE SUB-FAMILY B MEMBER 10, MITOCHONDRIAL"/>
    <property type="match status" value="1"/>
</dbReference>
<dbReference type="EMBL" id="DSOK01000250">
    <property type="protein sequence ID" value="HEN15542.1"/>
    <property type="molecule type" value="Genomic_DNA"/>
</dbReference>
<feature type="transmembrane region" description="Helical" evidence="6">
    <location>
        <begin position="372"/>
        <end position="391"/>
    </location>
</feature>
<dbReference type="SUPFAM" id="SSF90123">
    <property type="entry name" value="ABC transporter transmembrane region"/>
    <property type="match status" value="1"/>
</dbReference>
<dbReference type="PROSITE" id="PS50929">
    <property type="entry name" value="ABC_TM1F"/>
    <property type="match status" value="1"/>
</dbReference>
<evidence type="ECO:0000256" key="1">
    <source>
        <dbReference type="ARBA" id="ARBA00004651"/>
    </source>
</evidence>
<evidence type="ECO:0000259" key="8">
    <source>
        <dbReference type="PROSITE" id="PS50929"/>
    </source>
</evidence>
<keyword evidence="9" id="KW-0547">Nucleotide-binding</keyword>
<keyword evidence="3 6" id="KW-1133">Transmembrane helix</keyword>
<evidence type="ECO:0000256" key="3">
    <source>
        <dbReference type="ARBA" id="ARBA00022989"/>
    </source>
</evidence>
<keyword evidence="4 6" id="KW-0472">Membrane</keyword>
<dbReference type="SUPFAM" id="SSF52540">
    <property type="entry name" value="P-loop containing nucleoside triphosphate hydrolases"/>
    <property type="match status" value="1"/>
</dbReference>
<feature type="transmembrane region" description="Helical" evidence="6">
    <location>
        <begin position="181"/>
        <end position="200"/>
    </location>
</feature>
<accession>A0A7C2JZK7</accession>
<protein>
    <submittedName>
        <fullName evidence="9">ATP-binding cassette domain-containing protein</fullName>
    </submittedName>
</protein>
<dbReference type="GO" id="GO:0005886">
    <property type="term" value="C:plasma membrane"/>
    <property type="evidence" value="ECO:0007669"/>
    <property type="project" value="UniProtKB-SubCell"/>
</dbReference>
<dbReference type="PANTHER" id="PTHR43394">
    <property type="entry name" value="ATP-DEPENDENT PERMEASE MDL1, MITOCHONDRIAL"/>
    <property type="match status" value="1"/>
</dbReference>
<organism evidence="9">
    <name type="scientific">Schlesneria paludicola</name>
    <dbReference type="NCBI Taxonomy" id="360056"/>
    <lineage>
        <taxon>Bacteria</taxon>
        <taxon>Pseudomonadati</taxon>
        <taxon>Planctomycetota</taxon>
        <taxon>Planctomycetia</taxon>
        <taxon>Planctomycetales</taxon>
        <taxon>Planctomycetaceae</taxon>
        <taxon>Schlesneria</taxon>
    </lineage>
</organism>
<feature type="region of interest" description="Disordered" evidence="5">
    <location>
        <begin position="83"/>
        <end position="139"/>
    </location>
</feature>
<dbReference type="InterPro" id="IPR011527">
    <property type="entry name" value="ABC1_TM_dom"/>
</dbReference>
<dbReference type="GO" id="GO:0005524">
    <property type="term" value="F:ATP binding"/>
    <property type="evidence" value="ECO:0007669"/>
    <property type="project" value="UniProtKB-KW"/>
</dbReference>
<feature type="transmembrane region" description="Helical" evidence="6">
    <location>
        <begin position="26"/>
        <end position="52"/>
    </location>
</feature>
<sequence>MPEAPRDSFERTFPRREWLSGLGRTALVWSVLNGLLLCLLLLEAGLVASLWIDRGQLTVQLSGEEVQRFERLTGRIDVASAIEHPPEVPDAGGQAGSRGPAPEAEALPNTDGPATPEAAADRPAPPSEPVASEPPGPTQRVLTRSLFDAGLLPAVWRARDTWWGSGLAAVYRQFPAMRQNVSALLILLLVGAATWLAMVWCQAQLRSTCRNAALEVSARLWRQLHRQAMRLETEDLDGVSVASTQALFVSDIERIRTSLYEWLYRGSRYRWELVFLVVAACSVEVLLTVQWTLLSILGWYIVSRSQPRATRTRDLARDRAQHELHNLAESLRSARLVRGFGMDALEADEFQARLSRYVNEVRVQNRVEDNPLWLRLMAAMAGAGLATFLLFLLGAKVLLQDISPAAAGVFLIAYSRGLRSMREARQLPEWQTQVAVSASKVWRYLDQLPTVSQAVGAKFLQPLARTLHWESVTYRPPGGRLLLDRLDLQLRAGRTYSVISLDDREARAFAFLLPRFIEPQSGRVLFDGEDIAWGTLESLRAEVVLATADDPLLSGSVLDNIRAGRTEITLTQATEAAKEARAHNFIARLPQGYETELLAGDTALDAGQRFRLALARALLRKPAVLIIEEPREELDDDTKQLIDDTYARICAGRTVFFLPKRLSTVRRSDDIIVLRNGRVEAFGPHALLVKESPLYRHWEYIHFHEFRHDGQAQ</sequence>
<dbReference type="InterPro" id="IPR027417">
    <property type="entry name" value="P-loop_NTPase"/>
</dbReference>
<evidence type="ECO:0000256" key="6">
    <source>
        <dbReference type="SAM" id="Phobius"/>
    </source>
</evidence>
<feature type="domain" description="ABC transmembrane type-1" evidence="8">
    <location>
        <begin position="180"/>
        <end position="424"/>
    </location>
</feature>
<feature type="domain" description="ABC transporter" evidence="7">
    <location>
        <begin position="467"/>
        <end position="701"/>
    </location>
</feature>
<keyword evidence="9" id="KW-0067">ATP-binding</keyword>
<gene>
    <name evidence="9" type="ORF">ENQ76_08755</name>
</gene>
<comment type="subcellular location">
    <subcellularLocation>
        <location evidence="1">Cell membrane</location>
        <topology evidence="1">Multi-pass membrane protein</topology>
    </subcellularLocation>
</comment>
<evidence type="ECO:0000313" key="9">
    <source>
        <dbReference type="EMBL" id="HEN15542.1"/>
    </source>
</evidence>
<comment type="caution">
    <text evidence="9">The sequence shown here is derived from an EMBL/GenBank/DDBJ whole genome shotgun (WGS) entry which is preliminary data.</text>
</comment>